<keyword evidence="4" id="KW-0378">Hydrolase</keyword>
<dbReference type="InterPro" id="IPR015882">
    <property type="entry name" value="HEX_bac_N"/>
</dbReference>
<dbReference type="SUPFAM" id="SSF51445">
    <property type="entry name" value="(Trans)glycosidases"/>
    <property type="match status" value="1"/>
</dbReference>
<dbReference type="Gene3D" id="3.30.379.10">
    <property type="entry name" value="Chitobiase/beta-hexosaminidase domain 2-like"/>
    <property type="match status" value="1"/>
</dbReference>
<evidence type="ECO:0000256" key="4">
    <source>
        <dbReference type="ARBA" id="ARBA00022801"/>
    </source>
</evidence>
<dbReference type="InterPro" id="IPR029018">
    <property type="entry name" value="Hex-like_dom2"/>
</dbReference>
<evidence type="ECO:0000313" key="8">
    <source>
        <dbReference type="EMBL" id="MDO7883681.1"/>
    </source>
</evidence>
<dbReference type="PRINTS" id="PR00738">
    <property type="entry name" value="GLHYDRLASE20"/>
</dbReference>
<keyword evidence="5" id="KW-0326">Glycosidase</keyword>
<sequence>MGVNVVPQPVSVIEREGSSRADALDVSVHGGLPSSASGSAHPEGYTLDVAPDGIRIEAADDAGAFYARQTLAQLTDAEGRVPHVHIDDFPRFAYRGAMLDVARHFFPVAAVKRYLDDIALLKLNHLHLHLTDDQGWRLQLDSWPELTGIGASTQVGGGGGGFYTADDYREIVEYAASRFITIVPEFDMPGHTNAAIAAYPELGDAPAEPYEGIEVGFSSLAIRSERTYEFVADALRELAALTPGPYLHLGGDESLATTDEDFQYFIARATAIGAATGKTLIGWHEMGRSRELPPGTIGQYWSYTTPQEGAAEHTLSFVEQGGRVILSPADAIYLDHKYDESTELGLEWANGPTGIRDSYEWEPADVVPGLAEHDILGIEAPMWTETLSTIDQVETMAFPRLASAAELAWSPRAPRVFAEFEPRLAAFTGYLDRLGVGHA</sequence>
<gene>
    <name evidence="8" type="ORF">Q5716_15720</name>
</gene>
<comment type="similarity">
    <text evidence="2">Belongs to the glycosyl hydrolase 20 family.</text>
</comment>
<evidence type="ECO:0000256" key="5">
    <source>
        <dbReference type="ARBA" id="ARBA00023295"/>
    </source>
</evidence>
<comment type="caution">
    <text evidence="8">The sequence shown here is derived from an EMBL/GenBank/DDBJ whole genome shotgun (WGS) entry which is preliminary data.</text>
</comment>
<dbReference type="Gene3D" id="3.20.20.80">
    <property type="entry name" value="Glycosidases"/>
    <property type="match status" value="1"/>
</dbReference>
<dbReference type="PANTHER" id="PTHR22600:SF57">
    <property type="entry name" value="BETA-N-ACETYLHEXOSAMINIDASE"/>
    <property type="match status" value="1"/>
</dbReference>
<dbReference type="Pfam" id="PF00728">
    <property type="entry name" value="Glyco_hydro_20"/>
    <property type="match status" value="1"/>
</dbReference>
<dbReference type="Proteomes" id="UP001241072">
    <property type="component" value="Unassembled WGS sequence"/>
</dbReference>
<protein>
    <recommendedName>
        <fullName evidence="3">beta-N-acetylhexosaminidase</fullName>
        <ecNumber evidence="3">3.2.1.52</ecNumber>
    </recommendedName>
</protein>
<accession>A0ABT9BRM0</accession>
<dbReference type="SUPFAM" id="SSF55545">
    <property type="entry name" value="beta-N-acetylhexosaminidase-like domain"/>
    <property type="match status" value="1"/>
</dbReference>
<evidence type="ECO:0000256" key="3">
    <source>
        <dbReference type="ARBA" id="ARBA00012663"/>
    </source>
</evidence>
<dbReference type="PANTHER" id="PTHR22600">
    <property type="entry name" value="BETA-HEXOSAMINIDASE"/>
    <property type="match status" value="1"/>
</dbReference>
<comment type="catalytic activity">
    <reaction evidence="1">
        <text>Hydrolysis of terminal non-reducing N-acetyl-D-hexosamine residues in N-acetyl-beta-D-hexosaminides.</text>
        <dbReference type="EC" id="3.2.1.52"/>
    </reaction>
</comment>
<organism evidence="8 9">
    <name type="scientific">Antiquaquibacter soli</name>
    <dbReference type="NCBI Taxonomy" id="3064523"/>
    <lineage>
        <taxon>Bacteria</taxon>
        <taxon>Bacillati</taxon>
        <taxon>Actinomycetota</taxon>
        <taxon>Actinomycetes</taxon>
        <taxon>Micrococcales</taxon>
        <taxon>Microbacteriaceae</taxon>
        <taxon>Antiquaquibacter</taxon>
    </lineage>
</organism>
<dbReference type="PIRSF" id="PIRSF001093">
    <property type="entry name" value="B-hxosamndse_ab_euk"/>
    <property type="match status" value="1"/>
</dbReference>
<keyword evidence="9" id="KW-1185">Reference proteome</keyword>
<dbReference type="CDD" id="cd06568">
    <property type="entry name" value="GH20_SpHex_like"/>
    <property type="match status" value="1"/>
</dbReference>
<evidence type="ECO:0000313" key="9">
    <source>
        <dbReference type="Proteomes" id="UP001241072"/>
    </source>
</evidence>
<dbReference type="InterPro" id="IPR017853">
    <property type="entry name" value="GH"/>
</dbReference>
<evidence type="ECO:0000259" key="7">
    <source>
        <dbReference type="Pfam" id="PF02838"/>
    </source>
</evidence>
<dbReference type="RefSeq" id="WP_305004107.1">
    <property type="nucleotide sequence ID" value="NZ_JAUQUB010000008.1"/>
</dbReference>
<proteinExistence type="inferred from homology"/>
<feature type="domain" description="Beta-hexosaminidase bacterial type N-terminal" evidence="7">
    <location>
        <begin position="35"/>
        <end position="88"/>
    </location>
</feature>
<dbReference type="EMBL" id="JAUQUB010000008">
    <property type="protein sequence ID" value="MDO7883681.1"/>
    <property type="molecule type" value="Genomic_DNA"/>
</dbReference>
<dbReference type="EC" id="3.2.1.52" evidence="3"/>
<reference evidence="8 9" key="1">
    <citation type="submission" date="2023-07" db="EMBL/GenBank/DDBJ databases">
        <title>Protaetiibacter sp. nov WY-16 isolated from soil.</title>
        <authorList>
            <person name="Liu B."/>
            <person name="Wan Y."/>
        </authorList>
    </citation>
    <scope>NUCLEOTIDE SEQUENCE [LARGE SCALE GENOMIC DNA]</scope>
    <source>
        <strain evidence="8 9">WY-16</strain>
    </source>
</reference>
<evidence type="ECO:0000259" key="6">
    <source>
        <dbReference type="Pfam" id="PF00728"/>
    </source>
</evidence>
<evidence type="ECO:0000256" key="2">
    <source>
        <dbReference type="ARBA" id="ARBA00006285"/>
    </source>
</evidence>
<evidence type="ECO:0000256" key="1">
    <source>
        <dbReference type="ARBA" id="ARBA00001231"/>
    </source>
</evidence>
<dbReference type="InterPro" id="IPR015883">
    <property type="entry name" value="Glyco_hydro_20_cat"/>
</dbReference>
<dbReference type="InterPro" id="IPR025705">
    <property type="entry name" value="Beta_hexosaminidase_sua/sub"/>
</dbReference>
<name>A0ABT9BRM0_9MICO</name>
<feature type="domain" description="Glycoside hydrolase family 20 catalytic" evidence="6">
    <location>
        <begin position="92"/>
        <end position="411"/>
    </location>
</feature>
<dbReference type="Pfam" id="PF02838">
    <property type="entry name" value="Glyco_hydro_20b"/>
    <property type="match status" value="1"/>
</dbReference>